<dbReference type="Proteomes" id="UP000626109">
    <property type="component" value="Unassembled WGS sequence"/>
</dbReference>
<proteinExistence type="predicted"/>
<dbReference type="EMBL" id="CAJNNW010027809">
    <property type="protein sequence ID" value="CAE8693192.1"/>
    <property type="molecule type" value="Genomic_DNA"/>
</dbReference>
<protein>
    <submittedName>
        <fullName evidence="2">Uncharacterized protein</fullName>
    </submittedName>
</protein>
<dbReference type="Gene3D" id="2.60.120.620">
    <property type="entry name" value="q2cbj1_9rhob like domain"/>
    <property type="match status" value="1"/>
</dbReference>
<dbReference type="PANTHER" id="PTHR37563:SF2">
    <property type="entry name" value="PHYTANOYL-COA DIOXYGENASE FAMILY PROTEIN (AFU_ORTHOLOGUE AFUA_2G03330)"/>
    <property type="match status" value="1"/>
</dbReference>
<feature type="chain" id="PRO_5032909235" evidence="1">
    <location>
        <begin position="20"/>
        <end position="378"/>
    </location>
</feature>
<name>A0A813K7Q7_POLGL</name>
<reference evidence="2" key="1">
    <citation type="submission" date="2021-02" db="EMBL/GenBank/DDBJ databases">
        <authorList>
            <person name="Dougan E. K."/>
            <person name="Rhodes N."/>
            <person name="Thang M."/>
            <person name="Chan C."/>
        </authorList>
    </citation>
    <scope>NUCLEOTIDE SEQUENCE</scope>
</reference>
<dbReference type="InterPro" id="IPR051961">
    <property type="entry name" value="Fungal_Metabolite_Diox"/>
</dbReference>
<accession>A0A813K7Q7</accession>
<dbReference type="Pfam" id="PF05721">
    <property type="entry name" value="PhyH"/>
    <property type="match status" value="1"/>
</dbReference>
<feature type="signal peptide" evidence="1">
    <location>
        <begin position="1"/>
        <end position="19"/>
    </location>
</feature>
<dbReference type="PANTHER" id="PTHR37563">
    <property type="entry name" value="PHYTANOYL-COA DIOXYGENASE FAMILY PROTEIN (AFU_ORTHOLOGUE AFUA_2G03330)"/>
    <property type="match status" value="1"/>
</dbReference>
<evidence type="ECO:0000256" key="1">
    <source>
        <dbReference type="SAM" id="SignalP"/>
    </source>
</evidence>
<keyword evidence="1" id="KW-0732">Signal</keyword>
<evidence type="ECO:0000313" key="3">
    <source>
        <dbReference type="Proteomes" id="UP000626109"/>
    </source>
</evidence>
<comment type="caution">
    <text evidence="2">The sequence shown here is derived from an EMBL/GenBank/DDBJ whole genome shotgun (WGS) entry which is preliminary data.</text>
</comment>
<evidence type="ECO:0000313" key="2">
    <source>
        <dbReference type="EMBL" id="CAE8693192.1"/>
    </source>
</evidence>
<dbReference type="AlphaFoldDB" id="A0A813K7Q7"/>
<gene>
    <name evidence="2" type="ORF">PGLA2088_LOCUS28276</name>
</gene>
<dbReference type="SUPFAM" id="SSF51197">
    <property type="entry name" value="Clavaminate synthase-like"/>
    <property type="match status" value="1"/>
</dbReference>
<organism evidence="2 3">
    <name type="scientific">Polarella glacialis</name>
    <name type="common">Dinoflagellate</name>
    <dbReference type="NCBI Taxonomy" id="89957"/>
    <lineage>
        <taxon>Eukaryota</taxon>
        <taxon>Sar</taxon>
        <taxon>Alveolata</taxon>
        <taxon>Dinophyceae</taxon>
        <taxon>Suessiales</taxon>
        <taxon>Suessiaceae</taxon>
        <taxon>Polarella</taxon>
    </lineage>
</organism>
<sequence>MSWQLCCLGLAPLPAILLASIFFQVRRPPILPLPVCPGSGRWELRRENLTVRPSEAEAHERRLSADSLRRVSQALEQWGVAVVEGALPAADAAALRGELLLETKRGNGSMRPQTFVLESDRREHILLNPFSEVNVTRALVQLGVQCGEGVGGFLAQLVPCGSSLTELAAIVVRRGAEEQDYHPDTARRVDDARSFTAFVALQKTTSDMGPLWVRPRSHVCWGEEALRLPLPVGAMVLMDSRLWHRGGEHAAGGARAVFYLSWAEPPATPSQQLPGGTTFALRPELWGRMRVPLPPWSPAGREEGRSICGLCETSGPLDSVVPLRTWGMADFLAVQLASCNAANGAKSWDEWQEWLDCVWSDVMQPFLRFGELRAREQL</sequence>
<dbReference type="InterPro" id="IPR008775">
    <property type="entry name" value="Phytyl_CoA_dOase-like"/>
</dbReference>